<accession>A0A160KQD0</accession>
<dbReference type="PATRIC" id="fig|33888.3.peg.241"/>
<feature type="chain" id="PRO_5007816597" description="Secreted protein" evidence="1">
    <location>
        <begin position="23"/>
        <end position="196"/>
    </location>
</feature>
<reference evidence="2 3" key="1">
    <citation type="submission" date="2016-05" db="EMBL/GenBank/DDBJ databases">
        <title>Complete genome sequence of Rathayibacter tritici NCPPB 1953.</title>
        <authorList>
            <person name="Park J."/>
            <person name="Lee H.-H."/>
            <person name="Lee S.-W."/>
            <person name="Seo Y.-S."/>
        </authorList>
    </citation>
    <scope>NUCLEOTIDE SEQUENCE [LARGE SCALE GENOMIC DNA]</scope>
    <source>
        <strain evidence="2 3">NCPPB 1953</strain>
    </source>
</reference>
<evidence type="ECO:0000256" key="1">
    <source>
        <dbReference type="SAM" id="SignalP"/>
    </source>
</evidence>
<sequence length="196" mass="21242">MNNALTSVVLLSIFGGTAVATADEQVPRPSVDQAFLDEQGITGKVVNVQTDAKGAKFFLYENGKWVLEPPVDPNQASTASYGAGGCAGTFVQIYRNGFDQLYWGGQSVCASSGTVFTHSLKIQLRKGCTGFFCGQQTRATAISPDSPYNAIQTINRFDKCSSAAQYRYDMVAYETVRSVQYGPFVDDENFVVGCNY</sequence>
<protein>
    <recommendedName>
        <fullName evidence="4">Secreted protein</fullName>
    </recommendedName>
</protein>
<name>A0A160KQD0_9MICO</name>
<keyword evidence="1" id="KW-0732">Signal</keyword>
<feature type="signal peptide" evidence="1">
    <location>
        <begin position="1"/>
        <end position="22"/>
    </location>
</feature>
<dbReference type="KEGG" id="rtn:A6122_0205"/>
<proteinExistence type="predicted"/>
<evidence type="ECO:0008006" key="4">
    <source>
        <dbReference type="Google" id="ProtNLM"/>
    </source>
</evidence>
<gene>
    <name evidence="2" type="ORF">A6122_0205</name>
</gene>
<evidence type="ECO:0000313" key="2">
    <source>
        <dbReference type="EMBL" id="AND15369.1"/>
    </source>
</evidence>
<dbReference type="EMBL" id="CP015515">
    <property type="protein sequence ID" value="AND15369.1"/>
    <property type="molecule type" value="Genomic_DNA"/>
</dbReference>
<dbReference type="AlphaFoldDB" id="A0A160KQD0"/>
<evidence type="ECO:0000313" key="3">
    <source>
        <dbReference type="Proteomes" id="UP000077071"/>
    </source>
</evidence>
<keyword evidence="3" id="KW-1185">Reference proteome</keyword>
<dbReference type="Proteomes" id="UP000077071">
    <property type="component" value="Chromosome"/>
</dbReference>
<organism evidence="2 3">
    <name type="scientific">Rathayibacter tritici</name>
    <dbReference type="NCBI Taxonomy" id="33888"/>
    <lineage>
        <taxon>Bacteria</taxon>
        <taxon>Bacillati</taxon>
        <taxon>Actinomycetota</taxon>
        <taxon>Actinomycetes</taxon>
        <taxon>Micrococcales</taxon>
        <taxon>Microbacteriaceae</taxon>
        <taxon>Rathayibacter</taxon>
    </lineage>
</organism>